<dbReference type="GO" id="GO:0003964">
    <property type="term" value="F:RNA-directed DNA polymerase activity"/>
    <property type="evidence" value="ECO:0007669"/>
    <property type="project" value="UniProtKB-KW"/>
</dbReference>
<organism evidence="2 3">
    <name type="scientific">Stylophora pistillata</name>
    <name type="common">Smooth cauliflower coral</name>
    <dbReference type="NCBI Taxonomy" id="50429"/>
    <lineage>
        <taxon>Eukaryota</taxon>
        <taxon>Metazoa</taxon>
        <taxon>Cnidaria</taxon>
        <taxon>Anthozoa</taxon>
        <taxon>Hexacorallia</taxon>
        <taxon>Scleractinia</taxon>
        <taxon>Astrocoeniina</taxon>
        <taxon>Pocilloporidae</taxon>
        <taxon>Stylophora</taxon>
    </lineage>
</organism>
<keyword evidence="3" id="KW-1185">Reference proteome</keyword>
<sequence length="403" mass="45965">MPLYKKYNADLFVTDLAKEEDSLLTIFDQTDVDSNLNILKDTLQSVLSLHAPVKQIKLRSRPCHFLNQEIKDLMRSRDLLLKQYIQSRHDTEWINFKHSRDLVKKTLQEAEKDYTFEEVTANKNSSGSLWKIINRAIPSKDKQRPAFTKDLKVLANEFDQFFAKVDSNATDAVQRLREEHDITVRDSSSETDTDTSSMESFNLRTVSLEEVRQIVRFLPMNISPGPYKISARVLKDCLPVILGPFTDIIYCSILTNTFPFNWKEAQVIPILRDGDHEKAANNRPRSMLAVVSKVLERIVLNQFSAYLTNSNRLTTQQSGNKNAHSTETLSILLTDNILEAIDKKLITTPVLLDPSKAFDSIDHAKLLHKLFTIGAPHSTVVITHCELHAALEKLQQDLYSVAQ</sequence>
<keyword evidence="2" id="KW-0695">RNA-directed DNA polymerase</keyword>
<dbReference type="Pfam" id="PF00078">
    <property type="entry name" value="RVT_1"/>
    <property type="match status" value="1"/>
</dbReference>
<dbReference type="AlphaFoldDB" id="A0A2B4RAP8"/>
<comment type="caution">
    <text evidence="2">The sequence shown here is derived from an EMBL/GenBank/DDBJ whole genome shotgun (WGS) entry which is preliminary data.</text>
</comment>
<protein>
    <submittedName>
        <fullName evidence="2">RNA-directed DNA polymerase from mobile element jockey</fullName>
    </submittedName>
</protein>
<proteinExistence type="predicted"/>
<evidence type="ECO:0000259" key="1">
    <source>
        <dbReference type="Pfam" id="PF00078"/>
    </source>
</evidence>
<dbReference type="OrthoDB" id="5960351at2759"/>
<dbReference type="STRING" id="50429.A0A2B4RAP8"/>
<feature type="domain" description="Reverse transcriptase" evidence="1">
    <location>
        <begin position="280"/>
        <end position="383"/>
    </location>
</feature>
<dbReference type="InterPro" id="IPR000477">
    <property type="entry name" value="RT_dom"/>
</dbReference>
<dbReference type="PANTHER" id="PTHR47510:SF3">
    <property type="entry name" value="ENDO_EXONUCLEASE_PHOSPHATASE DOMAIN-CONTAINING PROTEIN"/>
    <property type="match status" value="1"/>
</dbReference>
<evidence type="ECO:0000313" key="2">
    <source>
        <dbReference type="EMBL" id="PFX13302.1"/>
    </source>
</evidence>
<accession>A0A2B4RAP8</accession>
<keyword evidence="2" id="KW-0548">Nucleotidyltransferase</keyword>
<reference evidence="3" key="1">
    <citation type="journal article" date="2017" name="bioRxiv">
        <title>Comparative analysis of the genomes of Stylophora pistillata and Acropora digitifera provides evidence for extensive differences between species of corals.</title>
        <authorList>
            <person name="Voolstra C.R."/>
            <person name="Li Y."/>
            <person name="Liew Y.J."/>
            <person name="Baumgarten S."/>
            <person name="Zoccola D."/>
            <person name="Flot J.-F."/>
            <person name="Tambutte S."/>
            <person name="Allemand D."/>
            <person name="Aranda M."/>
        </authorList>
    </citation>
    <scope>NUCLEOTIDE SEQUENCE [LARGE SCALE GENOMIC DNA]</scope>
</reference>
<keyword evidence="2" id="KW-0808">Transferase</keyword>
<dbReference type="EMBL" id="LSMT01001012">
    <property type="protein sequence ID" value="PFX13302.1"/>
    <property type="molecule type" value="Genomic_DNA"/>
</dbReference>
<dbReference type="Proteomes" id="UP000225706">
    <property type="component" value="Unassembled WGS sequence"/>
</dbReference>
<name>A0A2B4RAP8_STYPI</name>
<evidence type="ECO:0000313" key="3">
    <source>
        <dbReference type="Proteomes" id="UP000225706"/>
    </source>
</evidence>
<dbReference type="PANTHER" id="PTHR47510">
    <property type="entry name" value="REVERSE TRANSCRIPTASE DOMAIN-CONTAINING PROTEIN"/>
    <property type="match status" value="1"/>
</dbReference>
<gene>
    <name evidence="2" type="primary">pol</name>
    <name evidence="2" type="ORF">AWC38_SpisGene22623</name>
</gene>